<sequence length="82" mass="9576">MEVNRGNFKSYRARVLSVWQSQNRVNFNSACCLKVRRPMETSHVKKCGSFPYVKEFHCPMNFLVKFHDNLYSVCALLPFGRG</sequence>
<keyword evidence="2" id="KW-1185">Reference proteome</keyword>
<proteinExistence type="predicted"/>
<gene>
    <name evidence="1" type="ORF">GQ55_1G341400</name>
</gene>
<name>A0A2T7FAG9_9POAL</name>
<reference evidence="1 2" key="1">
    <citation type="submission" date="2018-04" db="EMBL/GenBank/DDBJ databases">
        <title>WGS assembly of Panicum hallii var. hallii HAL2.</title>
        <authorList>
            <person name="Lovell J."/>
            <person name="Jenkins J."/>
            <person name="Lowry D."/>
            <person name="Mamidi S."/>
            <person name="Sreedasyam A."/>
            <person name="Weng X."/>
            <person name="Barry K."/>
            <person name="Bonette J."/>
            <person name="Campitelli B."/>
            <person name="Daum C."/>
            <person name="Gordon S."/>
            <person name="Gould B."/>
            <person name="Lipzen A."/>
            <person name="MacQueen A."/>
            <person name="Palacio-Mejia J."/>
            <person name="Plott C."/>
            <person name="Shakirov E."/>
            <person name="Shu S."/>
            <person name="Yoshinaga Y."/>
            <person name="Zane M."/>
            <person name="Rokhsar D."/>
            <person name="Grimwood J."/>
            <person name="Schmutz J."/>
            <person name="Juenger T."/>
        </authorList>
    </citation>
    <scope>NUCLEOTIDE SEQUENCE [LARGE SCALE GENOMIC DNA]</scope>
    <source>
        <strain evidence="2">cv. HAL2</strain>
    </source>
</reference>
<evidence type="ECO:0000313" key="2">
    <source>
        <dbReference type="Proteomes" id="UP000244336"/>
    </source>
</evidence>
<dbReference type="EMBL" id="CM009749">
    <property type="protein sequence ID" value="PUZ77079.1"/>
    <property type="molecule type" value="Genomic_DNA"/>
</dbReference>
<protein>
    <submittedName>
        <fullName evidence="1">Uncharacterized protein</fullName>
    </submittedName>
</protein>
<dbReference type="AlphaFoldDB" id="A0A2T7FAG9"/>
<accession>A0A2T7FAG9</accession>
<dbReference type="Gramene" id="PUZ77079">
    <property type="protein sequence ID" value="PUZ77079"/>
    <property type="gene ID" value="GQ55_1G341400"/>
</dbReference>
<organism evidence="1 2">
    <name type="scientific">Panicum hallii var. hallii</name>
    <dbReference type="NCBI Taxonomy" id="1504633"/>
    <lineage>
        <taxon>Eukaryota</taxon>
        <taxon>Viridiplantae</taxon>
        <taxon>Streptophyta</taxon>
        <taxon>Embryophyta</taxon>
        <taxon>Tracheophyta</taxon>
        <taxon>Spermatophyta</taxon>
        <taxon>Magnoliopsida</taxon>
        <taxon>Liliopsida</taxon>
        <taxon>Poales</taxon>
        <taxon>Poaceae</taxon>
        <taxon>PACMAD clade</taxon>
        <taxon>Panicoideae</taxon>
        <taxon>Panicodae</taxon>
        <taxon>Paniceae</taxon>
        <taxon>Panicinae</taxon>
        <taxon>Panicum</taxon>
        <taxon>Panicum sect. Panicum</taxon>
    </lineage>
</organism>
<evidence type="ECO:0000313" key="1">
    <source>
        <dbReference type="EMBL" id="PUZ77079.1"/>
    </source>
</evidence>
<dbReference type="Proteomes" id="UP000244336">
    <property type="component" value="Chromosome 1"/>
</dbReference>